<proteinExistence type="predicted"/>
<sequence>MVGALQTLATSLTLGMVGPLQKLAELSVGRRGGGGNWNSAIVRIMFRRSLWEDKEITSPEKTHLFLSYVGPLIFPKEMISNGISTSLEEVIDIMRDLN</sequence>
<dbReference type="AlphaFoldDB" id="A0AAN9WYE9"/>
<protein>
    <submittedName>
        <fullName evidence="1">Uncharacterized protein</fullName>
    </submittedName>
</protein>
<dbReference type="EMBL" id="JAYMYS010000008">
    <property type="protein sequence ID" value="KAK7382919.1"/>
    <property type="molecule type" value="Genomic_DNA"/>
</dbReference>
<reference evidence="1 2" key="1">
    <citation type="submission" date="2024-01" db="EMBL/GenBank/DDBJ databases">
        <title>The genomes of 5 underutilized Papilionoideae crops provide insights into root nodulation and disease resistanc.</title>
        <authorList>
            <person name="Jiang F."/>
        </authorList>
    </citation>
    <scope>NUCLEOTIDE SEQUENCE [LARGE SCALE GENOMIC DNA]</scope>
    <source>
        <strain evidence="1">DUOXIRENSHENG_FW03</strain>
        <tissue evidence="1">Leaves</tissue>
    </source>
</reference>
<gene>
    <name evidence="1" type="ORF">VNO78_28583</name>
</gene>
<organism evidence="1 2">
    <name type="scientific">Psophocarpus tetragonolobus</name>
    <name type="common">Winged bean</name>
    <name type="synonym">Dolichos tetragonolobus</name>
    <dbReference type="NCBI Taxonomy" id="3891"/>
    <lineage>
        <taxon>Eukaryota</taxon>
        <taxon>Viridiplantae</taxon>
        <taxon>Streptophyta</taxon>
        <taxon>Embryophyta</taxon>
        <taxon>Tracheophyta</taxon>
        <taxon>Spermatophyta</taxon>
        <taxon>Magnoliopsida</taxon>
        <taxon>eudicotyledons</taxon>
        <taxon>Gunneridae</taxon>
        <taxon>Pentapetalae</taxon>
        <taxon>rosids</taxon>
        <taxon>fabids</taxon>
        <taxon>Fabales</taxon>
        <taxon>Fabaceae</taxon>
        <taxon>Papilionoideae</taxon>
        <taxon>50 kb inversion clade</taxon>
        <taxon>NPAAA clade</taxon>
        <taxon>indigoferoid/millettioid clade</taxon>
        <taxon>Phaseoleae</taxon>
        <taxon>Psophocarpus</taxon>
    </lineage>
</organism>
<accession>A0AAN9WYE9</accession>
<dbReference type="Proteomes" id="UP001386955">
    <property type="component" value="Unassembled WGS sequence"/>
</dbReference>
<comment type="caution">
    <text evidence="1">The sequence shown here is derived from an EMBL/GenBank/DDBJ whole genome shotgun (WGS) entry which is preliminary data.</text>
</comment>
<evidence type="ECO:0000313" key="2">
    <source>
        <dbReference type="Proteomes" id="UP001386955"/>
    </source>
</evidence>
<keyword evidence="2" id="KW-1185">Reference proteome</keyword>
<name>A0AAN9WYE9_PSOTE</name>
<evidence type="ECO:0000313" key="1">
    <source>
        <dbReference type="EMBL" id="KAK7382919.1"/>
    </source>
</evidence>